<dbReference type="Proteomes" id="UP000501534">
    <property type="component" value="Chromosome"/>
</dbReference>
<organism evidence="2 3">
    <name type="scientific">Usitatibacter rugosus</name>
    <dbReference type="NCBI Taxonomy" id="2732067"/>
    <lineage>
        <taxon>Bacteria</taxon>
        <taxon>Pseudomonadati</taxon>
        <taxon>Pseudomonadota</taxon>
        <taxon>Betaproteobacteria</taxon>
        <taxon>Nitrosomonadales</taxon>
        <taxon>Usitatibacteraceae</taxon>
        <taxon>Usitatibacter</taxon>
    </lineage>
</organism>
<protein>
    <recommendedName>
        <fullName evidence="4">SGNH/GDSL hydrolase family protein</fullName>
    </recommendedName>
</protein>
<dbReference type="EMBL" id="CP053069">
    <property type="protein sequence ID" value="QJR09341.1"/>
    <property type="molecule type" value="Genomic_DNA"/>
</dbReference>
<proteinExistence type="predicted"/>
<reference evidence="2 3" key="1">
    <citation type="submission" date="2020-04" db="EMBL/GenBank/DDBJ databases">
        <title>Usitatibacter rugosus gen. nov., sp. nov. and Usitatibacter palustris sp. nov., novel members of Usitatibacteraceae fam. nov. within the order Nitrosomonadales isolated from soil.</title>
        <authorList>
            <person name="Huber K.J."/>
            <person name="Neumann-Schaal M."/>
            <person name="Geppert A."/>
            <person name="Luckner M."/>
            <person name="Wanner G."/>
            <person name="Overmann J."/>
        </authorList>
    </citation>
    <scope>NUCLEOTIDE SEQUENCE [LARGE SCALE GENOMIC DNA]</scope>
    <source>
        <strain evidence="2 3">0125_3</strain>
    </source>
</reference>
<gene>
    <name evidence="2" type="ORF">DSM104443_00380</name>
</gene>
<evidence type="ECO:0000313" key="2">
    <source>
        <dbReference type="EMBL" id="QJR09341.1"/>
    </source>
</evidence>
<dbReference type="PROSITE" id="PS51257">
    <property type="entry name" value="PROKAR_LIPOPROTEIN"/>
    <property type="match status" value="1"/>
</dbReference>
<dbReference type="KEGG" id="uru:DSM104443_00380"/>
<feature type="signal peptide" evidence="1">
    <location>
        <begin position="1"/>
        <end position="19"/>
    </location>
</feature>
<feature type="chain" id="PRO_5026899729" description="SGNH/GDSL hydrolase family protein" evidence="1">
    <location>
        <begin position="20"/>
        <end position="245"/>
    </location>
</feature>
<dbReference type="GO" id="GO:0016788">
    <property type="term" value="F:hydrolase activity, acting on ester bonds"/>
    <property type="evidence" value="ECO:0007669"/>
    <property type="project" value="UniProtKB-ARBA"/>
</dbReference>
<dbReference type="CDD" id="cd00229">
    <property type="entry name" value="SGNH_hydrolase"/>
    <property type="match status" value="1"/>
</dbReference>
<accession>A0A6M4GQ49</accession>
<keyword evidence="3" id="KW-1185">Reference proteome</keyword>
<evidence type="ECO:0000256" key="1">
    <source>
        <dbReference type="SAM" id="SignalP"/>
    </source>
</evidence>
<evidence type="ECO:0008006" key="4">
    <source>
        <dbReference type="Google" id="ProtNLM"/>
    </source>
</evidence>
<dbReference type="Gene3D" id="3.40.50.1110">
    <property type="entry name" value="SGNH hydrolase"/>
    <property type="match status" value="1"/>
</dbReference>
<evidence type="ECO:0000313" key="3">
    <source>
        <dbReference type="Proteomes" id="UP000501534"/>
    </source>
</evidence>
<keyword evidence="1" id="KW-0732">Signal</keyword>
<name>A0A6M4GQ49_9PROT</name>
<dbReference type="SUPFAM" id="SSF52266">
    <property type="entry name" value="SGNH hydrolase"/>
    <property type="match status" value="1"/>
</dbReference>
<dbReference type="RefSeq" id="WP_171089034.1">
    <property type="nucleotide sequence ID" value="NZ_CP053069.1"/>
</dbReference>
<sequence>MRRHLAALLLLVASCAAWAQAPAAATKPTRVLFIGNSLTFETDIPGRVAKVAKATGRNVVIESRAYPAYSLDDHLRDGRSLDALKQGWDIVVLQQGTSAQEDARQELIASVKKFDPLIKAAGARTALYMVWPLADRPKEFPDVLLSYRLAAKSVDAILIPAGEAWLRALTKDPRLKLYSDPIHPSSFGSDLASLTIYLTLFPAGPQEFNEAFVEKVAKALEIPAARRDPFFDAVTLAIDSPLAIK</sequence>
<dbReference type="InterPro" id="IPR036514">
    <property type="entry name" value="SGNH_hydro_sf"/>
</dbReference>
<dbReference type="AlphaFoldDB" id="A0A6M4GQ49"/>